<gene>
    <name evidence="1" type="ORF">F383_01294</name>
</gene>
<reference evidence="2" key="1">
    <citation type="submission" date="2014-09" db="EMBL/GenBank/DDBJ databases">
        <authorList>
            <person name="Mudge J."/>
            <person name="Ramaraj T."/>
            <person name="Lindquist I.E."/>
            <person name="Bharti A.K."/>
            <person name="Sundararajan A."/>
            <person name="Cameron C.T."/>
            <person name="Woodward J.E."/>
            <person name="May G.D."/>
            <person name="Brubaker C."/>
            <person name="Broadhvest J."/>
            <person name="Wilkins T.A."/>
        </authorList>
    </citation>
    <scope>NUCLEOTIDE SEQUENCE</scope>
    <source>
        <strain evidence="2">cv. AKA8401</strain>
    </source>
</reference>
<dbReference type="EMBL" id="KN459650">
    <property type="protein sequence ID" value="KHG30722.1"/>
    <property type="molecule type" value="Genomic_DNA"/>
</dbReference>
<accession>A0A0B0Q0J9</accession>
<evidence type="ECO:0000313" key="1">
    <source>
        <dbReference type="EMBL" id="KHG30722.1"/>
    </source>
</evidence>
<keyword evidence="2" id="KW-1185">Reference proteome</keyword>
<name>A0A0B0Q0J9_GOSAR</name>
<protein>
    <submittedName>
        <fullName evidence="1">Uncharacterized protein</fullName>
    </submittedName>
</protein>
<organism evidence="1 2">
    <name type="scientific">Gossypium arboreum</name>
    <name type="common">Tree cotton</name>
    <name type="synonym">Gossypium nanking</name>
    <dbReference type="NCBI Taxonomy" id="29729"/>
    <lineage>
        <taxon>Eukaryota</taxon>
        <taxon>Viridiplantae</taxon>
        <taxon>Streptophyta</taxon>
        <taxon>Embryophyta</taxon>
        <taxon>Tracheophyta</taxon>
        <taxon>Spermatophyta</taxon>
        <taxon>Magnoliopsida</taxon>
        <taxon>eudicotyledons</taxon>
        <taxon>Gunneridae</taxon>
        <taxon>Pentapetalae</taxon>
        <taxon>rosids</taxon>
        <taxon>malvids</taxon>
        <taxon>Malvales</taxon>
        <taxon>Malvaceae</taxon>
        <taxon>Malvoideae</taxon>
        <taxon>Gossypium</taxon>
    </lineage>
</organism>
<dbReference type="Proteomes" id="UP000032142">
    <property type="component" value="Unassembled WGS sequence"/>
</dbReference>
<sequence length="30" mass="3484">MVLLLFGLSISKIELLPFMRFSPFSRLSLQ</sequence>
<dbReference type="AlphaFoldDB" id="A0A0B0Q0J9"/>
<evidence type="ECO:0000313" key="2">
    <source>
        <dbReference type="Proteomes" id="UP000032142"/>
    </source>
</evidence>
<proteinExistence type="predicted"/>